<evidence type="ECO:0000313" key="2">
    <source>
        <dbReference type="EMBL" id="KIM83551.1"/>
    </source>
</evidence>
<evidence type="ECO:0000313" key="3">
    <source>
        <dbReference type="Proteomes" id="UP000054166"/>
    </source>
</evidence>
<feature type="region of interest" description="Disordered" evidence="1">
    <location>
        <begin position="85"/>
        <end position="122"/>
    </location>
</feature>
<feature type="compositionally biased region" description="Low complexity" evidence="1">
    <location>
        <begin position="96"/>
        <end position="108"/>
    </location>
</feature>
<dbReference type="HOGENOM" id="CLU_1704915_0_0_1"/>
<dbReference type="AlphaFoldDB" id="A0A0C3FZ16"/>
<evidence type="ECO:0000256" key="1">
    <source>
        <dbReference type="SAM" id="MobiDB-lite"/>
    </source>
</evidence>
<feature type="compositionally biased region" description="Polar residues" evidence="1">
    <location>
        <begin position="9"/>
        <end position="18"/>
    </location>
</feature>
<dbReference type="EMBL" id="KN832990">
    <property type="protein sequence ID" value="KIM83551.1"/>
    <property type="molecule type" value="Genomic_DNA"/>
</dbReference>
<gene>
    <name evidence="2" type="ORF">PILCRDRAFT_6974</name>
</gene>
<reference evidence="3" key="2">
    <citation type="submission" date="2015-01" db="EMBL/GenBank/DDBJ databases">
        <title>Evolutionary Origins and Diversification of the Mycorrhizal Mutualists.</title>
        <authorList>
            <consortium name="DOE Joint Genome Institute"/>
            <consortium name="Mycorrhizal Genomics Consortium"/>
            <person name="Kohler A."/>
            <person name="Kuo A."/>
            <person name="Nagy L.G."/>
            <person name="Floudas D."/>
            <person name="Copeland A."/>
            <person name="Barry K.W."/>
            <person name="Cichocki N."/>
            <person name="Veneault-Fourrey C."/>
            <person name="LaButti K."/>
            <person name="Lindquist E.A."/>
            <person name="Lipzen A."/>
            <person name="Lundell T."/>
            <person name="Morin E."/>
            <person name="Murat C."/>
            <person name="Riley R."/>
            <person name="Ohm R."/>
            <person name="Sun H."/>
            <person name="Tunlid A."/>
            <person name="Henrissat B."/>
            <person name="Grigoriev I.V."/>
            <person name="Hibbett D.S."/>
            <person name="Martin F."/>
        </authorList>
    </citation>
    <scope>NUCLEOTIDE SEQUENCE [LARGE SCALE GENOMIC DNA]</scope>
    <source>
        <strain evidence="3">F 1598</strain>
    </source>
</reference>
<keyword evidence="3" id="KW-1185">Reference proteome</keyword>
<dbReference type="Proteomes" id="UP000054166">
    <property type="component" value="Unassembled WGS sequence"/>
</dbReference>
<proteinExistence type="predicted"/>
<protein>
    <submittedName>
        <fullName evidence="2">Uncharacterized protein</fullName>
    </submittedName>
</protein>
<reference evidence="2 3" key="1">
    <citation type="submission" date="2014-04" db="EMBL/GenBank/DDBJ databases">
        <authorList>
            <consortium name="DOE Joint Genome Institute"/>
            <person name="Kuo A."/>
            <person name="Tarkka M."/>
            <person name="Buscot F."/>
            <person name="Kohler A."/>
            <person name="Nagy L.G."/>
            <person name="Floudas D."/>
            <person name="Copeland A."/>
            <person name="Barry K.W."/>
            <person name="Cichocki N."/>
            <person name="Veneault-Fourrey C."/>
            <person name="LaButti K."/>
            <person name="Lindquist E.A."/>
            <person name="Lipzen A."/>
            <person name="Lundell T."/>
            <person name="Morin E."/>
            <person name="Murat C."/>
            <person name="Sun H."/>
            <person name="Tunlid A."/>
            <person name="Henrissat B."/>
            <person name="Grigoriev I.V."/>
            <person name="Hibbett D.S."/>
            <person name="Martin F."/>
            <person name="Nordberg H.P."/>
            <person name="Cantor M.N."/>
            <person name="Hua S.X."/>
        </authorList>
    </citation>
    <scope>NUCLEOTIDE SEQUENCE [LARGE SCALE GENOMIC DNA]</scope>
    <source>
        <strain evidence="2 3">F 1598</strain>
    </source>
</reference>
<organism evidence="2 3">
    <name type="scientific">Piloderma croceum (strain F 1598)</name>
    <dbReference type="NCBI Taxonomy" id="765440"/>
    <lineage>
        <taxon>Eukaryota</taxon>
        <taxon>Fungi</taxon>
        <taxon>Dikarya</taxon>
        <taxon>Basidiomycota</taxon>
        <taxon>Agaricomycotina</taxon>
        <taxon>Agaricomycetes</taxon>
        <taxon>Agaricomycetidae</taxon>
        <taxon>Atheliales</taxon>
        <taxon>Atheliaceae</taxon>
        <taxon>Piloderma</taxon>
    </lineage>
</organism>
<feature type="compositionally biased region" description="Basic and acidic residues" evidence="1">
    <location>
        <begin position="30"/>
        <end position="43"/>
    </location>
</feature>
<sequence>MSTHKPKRSSNAPNTSSYIDMDDKPTDDDLPLRDHSPQRKDPKTTGMEEVNVDDILLRYSSSEDKDTSVSLAMFRRDRCGDVLGSPTVQDECGLEPSPRSTNPPSSRIRQPRRPNTSSNVSSNSELVPMLFISNQAPCAYHQPSHSVLAIKSYP</sequence>
<feature type="region of interest" description="Disordered" evidence="1">
    <location>
        <begin position="1"/>
        <end position="51"/>
    </location>
</feature>
<accession>A0A0C3FZ16</accession>
<name>A0A0C3FZ16_PILCF</name>
<dbReference type="InParanoid" id="A0A0C3FZ16"/>